<dbReference type="SUPFAM" id="SSF54523">
    <property type="entry name" value="Pili subunits"/>
    <property type="match status" value="1"/>
</dbReference>
<reference evidence="1" key="1">
    <citation type="submission" date="2022-07" db="EMBL/GenBank/DDBJ databases">
        <title>Sphingomonas sp. nov., a novel bacterium isolated from the north slope of the Mount Everest.</title>
        <authorList>
            <person name="Cui X."/>
            <person name="Liu Y."/>
        </authorList>
    </citation>
    <scope>NUCLEOTIDE SEQUENCE</scope>
    <source>
        <strain evidence="1">S5-59</strain>
    </source>
</reference>
<dbReference type="EMBL" id="CP101740">
    <property type="protein sequence ID" value="UUL83928.1"/>
    <property type="molecule type" value="Genomic_DNA"/>
</dbReference>
<dbReference type="Pfam" id="PF11612">
    <property type="entry name" value="T2SSJ"/>
    <property type="match status" value="1"/>
</dbReference>
<gene>
    <name evidence="1" type="ORF">NMP03_06975</name>
</gene>
<proteinExistence type="predicted"/>
<organism evidence="1 2">
    <name type="scientific">Sphingomonas qomolangmaensis</name>
    <dbReference type="NCBI Taxonomy" id="2918765"/>
    <lineage>
        <taxon>Bacteria</taxon>
        <taxon>Pseudomonadati</taxon>
        <taxon>Pseudomonadota</taxon>
        <taxon>Alphaproteobacteria</taxon>
        <taxon>Sphingomonadales</taxon>
        <taxon>Sphingomonadaceae</taxon>
        <taxon>Sphingomonas</taxon>
    </lineage>
</organism>
<keyword evidence="2" id="KW-1185">Reference proteome</keyword>
<dbReference type="InterPro" id="IPR010055">
    <property type="entry name" value="T2SS_protein-GspJ"/>
</dbReference>
<dbReference type="Proteomes" id="UP001058533">
    <property type="component" value="Chromosome"/>
</dbReference>
<sequence>MISLGLFALIAVAGLALVDSVLGVQVRTATRLDSLSNVSRAMFVVSSDLEQIARGRVVSSGRDLIFTRVAPGFGGPPVEVRYTLAGGTLLRSIGGAPQRLLSGVTAARFRFEDGGWRETWPLSEETGEVWPRAVEMELAIEGRGTLRRVVALPARPEQAP</sequence>
<dbReference type="RefSeq" id="WP_256507763.1">
    <property type="nucleotide sequence ID" value="NZ_CP101740.1"/>
</dbReference>
<accession>A0ABY5LE12</accession>
<protein>
    <submittedName>
        <fullName evidence="1">Prepilin-type cleavage/methylation domain-containing protein</fullName>
    </submittedName>
</protein>
<dbReference type="InterPro" id="IPR045584">
    <property type="entry name" value="Pilin-like"/>
</dbReference>
<dbReference type="Gene3D" id="2.10.70.20">
    <property type="entry name" value="gspk-gspi-gspj complex like domains"/>
    <property type="match status" value="1"/>
</dbReference>
<evidence type="ECO:0000313" key="1">
    <source>
        <dbReference type="EMBL" id="UUL83928.1"/>
    </source>
</evidence>
<evidence type="ECO:0000313" key="2">
    <source>
        <dbReference type="Proteomes" id="UP001058533"/>
    </source>
</evidence>
<name>A0ABY5LE12_9SPHN</name>